<dbReference type="GO" id="GO:0008236">
    <property type="term" value="F:serine-type peptidase activity"/>
    <property type="evidence" value="ECO:0007669"/>
    <property type="project" value="UniProtKB-KW"/>
</dbReference>
<protein>
    <submittedName>
        <fullName evidence="8">Peptidase, S41 family</fullName>
        <ecNumber evidence="8">3.4.21.-</ecNumber>
    </submittedName>
</protein>
<evidence type="ECO:0000313" key="9">
    <source>
        <dbReference type="Proteomes" id="UP000004295"/>
    </source>
</evidence>
<dbReference type="Gene3D" id="2.30.42.10">
    <property type="match status" value="1"/>
</dbReference>
<reference evidence="8 9" key="1">
    <citation type="submission" date="2009-04" db="EMBL/GenBank/DDBJ databases">
        <authorList>
            <person name="Sebastian Y."/>
            <person name="Madupu R."/>
            <person name="Durkin A.S."/>
            <person name="Torralba M."/>
            <person name="Methe B."/>
            <person name="Sutton G.G."/>
            <person name="Strausberg R.L."/>
            <person name="Nelson K.E."/>
        </authorList>
    </citation>
    <scope>NUCLEOTIDE SEQUENCE [LARGE SCALE GENOMIC DNA]</scope>
    <source>
        <strain evidence="9">ATCC 35406 / BCRC 14492 / JCM 8526 / NCTC 13058 / HG 370</strain>
    </source>
</reference>
<dbReference type="GO" id="GO:0006508">
    <property type="term" value="P:proteolysis"/>
    <property type="evidence" value="ECO:0007669"/>
    <property type="project" value="UniProtKB-KW"/>
</dbReference>
<dbReference type="CDD" id="cd07560">
    <property type="entry name" value="Peptidase_S41_CPP"/>
    <property type="match status" value="1"/>
</dbReference>
<dbReference type="InterPro" id="IPR005151">
    <property type="entry name" value="Tail-specific_protease"/>
</dbReference>
<dbReference type="PROSITE" id="PS50106">
    <property type="entry name" value="PDZ"/>
    <property type="match status" value="1"/>
</dbReference>
<dbReference type="InterPro" id="IPR004447">
    <property type="entry name" value="Peptidase_S41A"/>
</dbReference>
<dbReference type="PANTHER" id="PTHR32060">
    <property type="entry name" value="TAIL-SPECIFIC PROTEASE"/>
    <property type="match status" value="1"/>
</dbReference>
<evidence type="ECO:0000313" key="8">
    <source>
        <dbReference type="EMBL" id="EEN82646.1"/>
    </source>
</evidence>
<feature type="signal peptide" evidence="6">
    <location>
        <begin position="1"/>
        <end position="20"/>
    </location>
</feature>
<dbReference type="InterPro" id="IPR029045">
    <property type="entry name" value="ClpP/crotonase-like_dom_sf"/>
</dbReference>
<dbReference type="Gene3D" id="3.90.226.10">
    <property type="entry name" value="2-enoyl-CoA Hydratase, Chain A, domain 1"/>
    <property type="match status" value="1"/>
</dbReference>
<dbReference type="Gene3D" id="3.30.750.44">
    <property type="match status" value="1"/>
</dbReference>
<dbReference type="STRING" id="553175.POREN0001_0252"/>
<dbReference type="eggNOG" id="COG0793">
    <property type="taxonomic scope" value="Bacteria"/>
</dbReference>
<evidence type="ECO:0000256" key="6">
    <source>
        <dbReference type="SAM" id="SignalP"/>
    </source>
</evidence>
<dbReference type="AlphaFoldDB" id="C3JAL5"/>
<evidence type="ECO:0000259" key="7">
    <source>
        <dbReference type="PROSITE" id="PS50106"/>
    </source>
</evidence>
<organism evidence="8 9">
    <name type="scientific">Porphyromonas endodontalis (strain ATCC 35406 / DSM 24491 / JCM 8526 / CCUG 16442 / BCRC 14492 / NCTC 13058 / HG 370)</name>
    <name type="common">Bacteroides endodontalis</name>
    <dbReference type="NCBI Taxonomy" id="553175"/>
    <lineage>
        <taxon>Bacteria</taxon>
        <taxon>Pseudomonadati</taxon>
        <taxon>Bacteroidota</taxon>
        <taxon>Bacteroidia</taxon>
        <taxon>Bacteroidales</taxon>
        <taxon>Porphyromonadaceae</taxon>
        <taxon>Porphyromonas</taxon>
    </lineage>
</organism>
<feature type="chain" id="PRO_5002926282" evidence="6">
    <location>
        <begin position="21"/>
        <end position="565"/>
    </location>
</feature>
<comment type="similarity">
    <text evidence="1 5">Belongs to the peptidase S41A family.</text>
</comment>
<dbReference type="CDD" id="cd06782">
    <property type="entry name" value="cpPDZ_CPP-like"/>
    <property type="match status" value="1"/>
</dbReference>
<dbReference type="SUPFAM" id="SSF52096">
    <property type="entry name" value="ClpP/crotonase"/>
    <property type="match status" value="1"/>
</dbReference>
<dbReference type="EMBL" id="ACNN01000020">
    <property type="protein sequence ID" value="EEN82646.1"/>
    <property type="molecule type" value="Genomic_DNA"/>
</dbReference>
<dbReference type="InterPro" id="IPR036034">
    <property type="entry name" value="PDZ_sf"/>
</dbReference>
<gene>
    <name evidence="8" type="ORF">POREN0001_0252</name>
</gene>
<feature type="domain" description="PDZ" evidence="7">
    <location>
        <begin position="86"/>
        <end position="170"/>
    </location>
</feature>
<dbReference type="InterPro" id="IPR001478">
    <property type="entry name" value="PDZ"/>
</dbReference>
<dbReference type="GO" id="GO:0007165">
    <property type="term" value="P:signal transduction"/>
    <property type="evidence" value="ECO:0007669"/>
    <property type="project" value="TreeGrafter"/>
</dbReference>
<proteinExistence type="inferred from homology"/>
<dbReference type="GO" id="GO:0004175">
    <property type="term" value="F:endopeptidase activity"/>
    <property type="evidence" value="ECO:0007669"/>
    <property type="project" value="TreeGrafter"/>
</dbReference>
<dbReference type="FunFam" id="2.30.42.10:FF:000063">
    <property type="entry name" value="Peptidase, S41 family"/>
    <property type="match status" value="1"/>
</dbReference>
<dbReference type="NCBIfam" id="TIGR00225">
    <property type="entry name" value="prc"/>
    <property type="match status" value="1"/>
</dbReference>
<dbReference type="SMART" id="SM00228">
    <property type="entry name" value="PDZ"/>
    <property type="match status" value="1"/>
</dbReference>
<keyword evidence="4 5" id="KW-0720">Serine protease</keyword>
<name>C3JAL5_POREA</name>
<dbReference type="EC" id="3.4.21.-" evidence="8"/>
<dbReference type="SUPFAM" id="SSF50156">
    <property type="entry name" value="PDZ domain-like"/>
    <property type="match status" value="1"/>
</dbReference>
<keyword evidence="6" id="KW-0732">Signal</keyword>
<evidence type="ECO:0000256" key="5">
    <source>
        <dbReference type="RuleBase" id="RU004404"/>
    </source>
</evidence>
<keyword evidence="3 5" id="KW-0378">Hydrolase</keyword>
<sequence>MSMKRLILLPFLAFCLFAEGGLSSYAQSRNDKQIYFDALQTTGTILSSVQRYFVDTIDLPTIHALGMNAMLSRLDPYTEYMTPKDAQAFREATTGVYAGIGAIISQRPDSTVIINEPFEGQPAERAGLKPGDRILRIDGKSYARSTTPEVSNALRGKEGTEIHLVVQRAGEPAPREFRFMRKKISLNSVAYAGRLAGDIGIIRLSQFTQDSGKDFREALTSLTEKAPLKGLVIDLRSNGGGVLQSAIEIVSLFVPHDTEVLSVKGRDASSNSTYRTTSAPIALDLPLVVLINEESASSSEIVAGALQDRDRAVIIGEKSYGKGLVQSTIQTPGEGLLKLTTARYYIPSGRCIQKIAYNHLGDRTQIAEEDSLGAAFSTLGGRTVYDAGGIMPDLKIVADTMASMLVYMSVDTLVFDYITRYEATHKTLASPEQFHLTDAEYNDFITYLSTHGFTYKPRSLKYLDQMQELINYEQVPENAAKELEALRKVLEPDIKRDGTRFKRDIKEYIESQIMLRRYHRKGYFGFIMPGDKQVKAACEVLSNPSRYKGLLAPQKGTAPTKGKAK</sequence>
<dbReference type="Pfam" id="PF03572">
    <property type="entry name" value="Peptidase_S41"/>
    <property type="match status" value="1"/>
</dbReference>
<keyword evidence="2 5" id="KW-0645">Protease</keyword>
<evidence type="ECO:0000256" key="2">
    <source>
        <dbReference type="ARBA" id="ARBA00022670"/>
    </source>
</evidence>
<dbReference type="Pfam" id="PF17820">
    <property type="entry name" value="PDZ_6"/>
    <property type="match status" value="1"/>
</dbReference>
<evidence type="ECO:0000256" key="1">
    <source>
        <dbReference type="ARBA" id="ARBA00009179"/>
    </source>
</evidence>
<dbReference type="InterPro" id="IPR041489">
    <property type="entry name" value="PDZ_6"/>
</dbReference>
<comment type="caution">
    <text evidence="8">The sequence shown here is derived from an EMBL/GenBank/DDBJ whole genome shotgun (WGS) entry which is preliminary data.</text>
</comment>
<dbReference type="Proteomes" id="UP000004295">
    <property type="component" value="Unassembled WGS sequence"/>
</dbReference>
<accession>C3JAL5</accession>
<dbReference type="SMART" id="SM00245">
    <property type="entry name" value="TSPc"/>
    <property type="match status" value="1"/>
</dbReference>
<keyword evidence="9" id="KW-1185">Reference proteome</keyword>
<dbReference type="GO" id="GO:0030288">
    <property type="term" value="C:outer membrane-bounded periplasmic space"/>
    <property type="evidence" value="ECO:0007669"/>
    <property type="project" value="TreeGrafter"/>
</dbReference>
<evidence type="ECO:0000256" key="3">
    <source>
        <dbReference type="ARBA" id="ARBA00022801"/>
    </source>
</evidence>
<evidence type="ECO:0000256" key="4">
    <source>
        <dbReference type="ARBA" id="ARBA00022825"/>
    </source>
</evidence>
<dbReference type="PANTHER" id="PTHR32060:SF30">
    <property type="entry name" value="CARBOXY-TERMINAL PROCESSING PROTEASE CTPA"/>
    <property type="match status" value="1"/>
</dbReference>